<dbReference type="AlphaFoldDB" id="A0A9X6K604"/>
<comment type="caution">
    <text evidence="1">The sequence shown here is derived from an EMBL/GenBank/DDBJ whole genome shotgun (WGS) entry which is preliminary data.</text>
</comment>
<protein>
    <recommendedName>
        <fullName evidence="3">Replication-relaxation family protein</fullName>
    </recommendedName>
</protein>
<accession>A0A9X6K604</accession>
<proteinExistence type="predicted"/>
<dbReference type="EMBL" id="NFEM01000158">
    <property type="protein sequence ID" value="OTZ92907.1"/>
    <property type="molecule type" value="Genomic_DNA"/>
</dbReference>
<reference evidence="1 2" key="1">
    <citation type="submission" date="2016-10" db="EMBL/GenBank/DDBJ databases">
        <title>Comparative genomics of Bacillus thuringiensis reveals a path to pathogens against multiple invertebrate hosts.</title>
        <authorList>
            <person name="Zheng J."/>
            <person name="Gao Q."/>
            <person name="Liu H."/>
            <person name="Peng D."/>
            <person name="Ruan L."/>
            <person name="Sun M."/>
        </authorList>
    </citation>
    <scope>NUCLEOTIDE SEQUENCE [LARGE SCALE GENOMIC DNA]</scope>
    <source>
        <strain evidence="1">HD5</strain>
    </source>
</reference>
<evidence type="ECO:0000313" key="1">
    <source>
        <dbReference type="EMBL" id="OTZ92907.1"/>
    </source>
</evidence>
<gene>
    <name evidence="1" type="ORF">BK774_35520</name>
</gene>
<dbReference type="Proteomes" id="UP000194551">
    <property type="component" value="Unassembled WGS sequence"/>
</dbReference>
<dbReference type="SUPFAM" id="SSF46785">
    <property type="entry name" value="Winged helix' DNA-binding domain"/>
    <property type="match status" value="1"/>
</dbReference>
<name>A0A9X6K604_BACTU</name>
<sequence length="212" mass="24511">MAITKRDVEIVEWVNLHGFVLAEQVQEFFGLGKTVVYRRLKEMVEQGVLKRERILYDYGNVYWVTKDGVELCESEMAAGKKPSVNNFVHDKKLVDLSVKLLKKYEGSSWITARQIKSRLVKKASEKDKFKALAMRVADGILIVNEKKYAVELELSLKNRTRVKQIISDYAERIAKGQYVSVIYVVEKESIAKVLREEMSQTVVSDRFQIMKL</sequence>
<organism evidence="1 2">
    <name type="scientific">Bacillus thuringiensis</name>
    <dbReference type="NCBI Taxonomy" id="1428"/>
    <lineage>
        <taxon>Bacteria</taxon>
        <taxon>Bacillati</taxon>
        <taxon>Bacillota</taxon>
        <taxon>Bacilli</taxon>
        <taxon>Bacillales</taxon>
        <taxon>Bacillaceae</taxon>
        <taxon>Bacillus</taxon>
        <taxon>Bacillus cereus group</taxon>
    </lineage>
</organism>
<evidence type="ECO:0008006" key="3">
    <source>
        <dbReference type="Google" id="ProtNLM"/>
    </source>
</evidence>
<dbReference type="RefSeq" id="WP_001018685.1">
    <property type="nucleotide sequence ID" value="NZ_CAKJXA010000069.1"/>
</dbReference>
<evidence type="ECO:0000313" key="2">
    <source>
        <dbReference type="Proteomes" id="UP000194551"/>
    </source>
</evidence>
<dbReference type="InterPro" id="IPR036390">
    <property type="entry name" value="WH_DNA-bd_sf"/>
</dbReference>